<sequence>MSMEDVAGLLFDVNVAGLVRDVVAEARRLAGAECVYIAHGQVRAAIVPQLGGKDAQGVFLIVESHPPGATIVRPRLAKSEPEKTDLQSGSLTDVISTMKIWHHEVRALREYDDPEETKNPNEVSGGLPETDRNKF</sequence>
<accession>G8NR89</accession>
<reference evidence="2 3" key="1">
    <citation type="submission" date="2011-11" db="EMBL/GenBank/DDBJ databases">
        <title>Complete sequence of Granulicella mallensis MP5ACTX8.</title>
        <authorList>
            <consortium name="US DOE Joint Genome Institute"/>
            <person name="Lucas S."/>
            <person name="Copeland A."/>
            <person name="Lapidus A."/>
            <person name="Cheng J.-F."/>
            <person name="Goodwin L."/>
            <person name="Pitluck S."/>
            <person name="Peters L."/>
            <person name="Lu M."/>
            <person name="Detter J.C."/>
            <person name="Han C."/>
            <person name="Tapia R."/>
            <person name="Land M."/>
            <person name="Hauser L."/>
            <person name="Kyrpides N."/>
            <person name="Ivanova N."/>
            <person name="Mikhailova N."/>
            <person name="Pagani I."/>
            <person name="Rawat S."/>
            <person name="Mannisto M."/>
            <person name="Haggblom M."/>
            <person name="Woyke T."/>
        </authorList>
    </citation>
    <scope>NUCLEOTIDE SEQUENCE [LARGE SCALE GENOMIC DNA]</scope>
    <source>
        <strain evidence="3">ATCC BAA-1857 / DSM 23137 / MP5ACTX8</strain>
    </source>
</reference>
<name>G8NR89_GRAMM</name>
<dbReference type="Proteomes" id="UP000007113">
    <property type="component" value="Chromosome"/>
</dbReference>
<dbReference type="RefSeq" id="WP_014265046.1">
    <property type="nucleotide sequence ID" value="NC_016631.1"/>
</dbReference>
<protein>
    <submittedName>
        <fullName evidence="2">Uncharacterized protein</fullName>
    </submittedName>
</protein>
<feature type="compositionally biased region" description="Basic and acidic residues" evidence="1">
    <location>
        <begin position="109"/>
        <end position="119"/>
    </location>
</feature>
<dbReference type="STRING" id="682795.AciX8_1830"/>
<evidence type="ECO:0000313" key="3">
    <source>
        <dbReference type="Proteomes" id="UP000007113"/>
    </source>
</evidence>
<proteinExistence type="predicted"/>
<evidence type="ECO:0000313" key="2">
    <source>
        <dbReference type="EMBL" id="AEU36167.1"/>
    </source>
</evidence>
<dbReference type="EMBL" id="CP003130">
    <property type="protein sequence ID" value="AEU36167.1"/>
    <property type="molecule type" value="Genomic_DNA"/>
</dbReference>
<gene>
    <name evidence="2" type="ordered locus">AciX8_1830</name>
</gene>
<dbReference type="HOGENOM" id="CLU_1882826_0_0_0"/>
<dbReference type="AlphaFoldDB" id="G8NR89"/>
<organism evidence="2 3">
    <name type="scientific">Granulicella mallensis (strain ATCC BAA-1857 / DSM 23137 / MP5ACTX8)</name>
    <dbReference type="NCBI Taxonomy" id="682795"/>
    <lineage>
        <taxon>Bacteria</taxon>
        <taxon>Pseudomonadati</taxon>
        <taxon>Acidobacteriota</taxon>
        <taxon>Terriglobia</taxon>
        <taxon>Terriglobales</taxon>
        <taxon>Acidobacteriaceae</taxon>
        <taxon>Granulicella</taxon>
    </lineage>
</organism>
<keyword evidence="3" id="KW-1185">Reference proteome</keyword>
<evidence type="ECO:0000256" key="1">
    <source>
        <dbReference type="SAM" id="MobiDB-lite"/>
    </source>
</evidence>
<feature type="region of interest" description="Disordered" evidence="1">
    <location>
        <begin position="109"/>
        <end position="135"/>
    </location>
</feature>
<dbReference type="KEGG" id="gma:AciX8_1830"/>